<dbReference type="AlphaFoldDB" id="A0AAV4XKW6"/>
<gene>
    <name evidence="1" type="ORF">CEXT_116871</name>
</gene>
<proteinExistence type="predicted"/>
<organism evidence="1 2">
    <name type="scientific">Caerostris extrusa</name>
    <name type="common">Bark spider</name>
    <name type="synonym">Caerostris bankana</name>
    <dbReference type="NCBI Taxonomy" id="172846"/>
    <lineage>
        <taxon>Eukaryota</taxon>
        <taxon>Metazoa</taxon>
        <taxon>Ecdysozoa</taxon>
        <taxon>Arthropoda</taxon>
        <taxon>Chelicerata</taxon>
        <taxon>Arachnida</taxon>
        <taxon>Araneae</taxon>
        <taxon>Araneomorphae</taxon>
        <taxon>Entelegynae</taxon>
        <taxon>Araneoidea</taxon>
        <taxon>Araneidae</taxon>
        <taxon>Caerostris</taxon>
    </lineage>
</organism>
<sequence>MFGRADHHLTRAIARISDRRPYVFRSRIWFQRKVATAHFNKVVRNSIRTPSIQIAGYFDVTCSSVMKITRSAMFRFLFEKILKAKNIGKVSLAACCC</sequence>
<evidence type="ECO:0000313" key="1">
    <source>
        <dbReference type="EMBL" id="GIY94850.1"/>
    </source>
</evidence>
<evidence type="ECO:0000313" key="2">
    <source>
        <dbReference type="Proteomes" id="UP001054945"/>
    </source>
</evidence>
<reference evidence="1 2" key="1">
    <citation type="submission" date="2021-06" db="EMBL/GenBank/DDBJ databases">
        <title>Caerostris extrusa draft genome.</title>
        <authorList>
            <person name="Kono N."/>
            <person name="Arakawa K."/>
        </authorList>
    </citation>
    <scope>NUCLEOTIDE SEQUENCE [LARGE SCALE GENOMIC DNA]</scope>
</reference>
<name>A0AAV4XKW6_CAEEX</name>
<keyword evidence="2" id="KW-1185">Reference proteome</keyword>
<dbReference type="EMBL" id="BPLR01000442">
    <property type="protein sequence ID" value="GIY94850.1"/>
    <property type="molecule type" value="Genomic_DNA"/>
</dbReference>
<protein>
    <submittedName>
        <fullName evidence="1">Uncharacterized protein</fullName>
    </submittedName>
</protein>
<comment type="caution">
    <text evidence="1">The sequence shown here is derived from an EMBL/GenBank/DDBJ whole genome shotgun (WGS) entry which is preliminary data.</text>
</comment>
<dbReference type="Proteomes" id="UP001054945">
    <property type="component" value="Unassembled WGS sequence"/>
</dbReference>
<accession>A0AAV4XKW6</accession>